<dbReference type="RefSeq" id="WP_129011214.1">
    <property type="nucleotide sequence ID" value="NZ_CP053835.1"/>
</dbReference>
<dbReference type="EMBL" id="CP053835">
    <property type="protein sequence ID" value="QKF78178.1"/>
    <property type="molecule type" value="Genomic_DNA"/>
</dbReference>
<organism evidence="2 3">
    <name type="scientific">Arcobacter defluvii</name>
    <dbReference type="NCBI Taxonomy" id="873191"/>
    <lineage>
        <taxon>Bacteria</taxon>
        <taxon>Pseudomonadati</taxon>
        <taxon>Campylobacterota</taxon>
        <taxon>Epsilonproteobacteria</taxon>
        <taxon>Campylobacterales</taxon>
        <taxon>Arcobacteraceae</taxon>
        <taxon>Arcobacter</taxon>
    </lineage>
</organism>
<protein>
    <submittedName>
        <fullName evidence="2">SAM-dependent methyltransferase</fullName>
    </submittedName>
</protein>
<keyword evidence="3" id="KW-1185">Reference proteome</keyword>
<dbReference type="CDD" id="cd02440">
    <property type="entry name" value="AdoMet_MTases"/>
    <property type="match status" value="1"/>
</dbReference>
<dbReference type="InterPro" id="IPR013216">
    <property type="entry name" value="Methyltransf_11"/>
</dbReference>
<reference evidence="2 3" key="1">
    <citation type="submission" date="2020-05" db="EMBL/GenBank/DDBJ databases">
        <title>Complete genome sequencing of Campylobacter and Arcobacter type strains.</title>
        <authorList>
            <person name="Miller W.G."/>
            <person name="Yee E."/>
        </authorList>
    </citation>
    <scope>NUCLEOTIDE SEQUENCE [LARGE SCALE GENOMIC DNA]</scope>
    <source>
        <strain evidence="2 3">LMG 25694</strain>
    </source>
</reference>
<name>A0AAE7BFL2_9BACT</name>
<dbReference type="GO" id="GO:0008757">
    <property type="term" value="F:S-adenosylmethionine-dependent methyltransferase activity"/>
    <property type="evidence" value="ECO:0007669"/>
    <property type="project" value="InterPro"/>
</dbReference>
<dbReference type="GO" id="GO:0032259">
    <property type="term" value="P:methylation"/>
    <property type="evidence" value="ECO:0007669"/>
    <property type="project" value="UniProtKB-KW"/>
</dbReference>
<dbReference type="PANTHER" id="PTHR43591:SF24">
    <property type="entry name" value="2-METHOXY-6-POLYPRENYL-1,4-BENZOQUINOL METHYLASE, MITOCHONDRIAL"/>
    <property type="match status" value="1"/>
</dbReference>
<dbReference type="Proteomes" id="UP000503313">
    <property type="component" value="Chromosome"/>
</dbReference>
<accession>A0AAE7BFL2</accession>
<dbReference type="Gene3D" id="3.40.50.150">
    <property type="entry name" value="Vaccinia Virus protein VP39"/>
    <property type="match status" value="1"/>
</dbReference>
<dbReference type="PANTHER" id="PTHR43591">
    <property type="entry name" value="METHYLTRANSFERASE"/>
    <property type="match status" value="1"/>
</dbReference>
<dbReference type="Pfam" id="PF08241">
    <property type="entry name" value="Methyltransf_11"/>
    <property type="match status" value="1"/>
</dbReference>
<evidence type="ECO:0000313" key="2">
    <source>
        <dbReference type="EMBL" id="QKF78178.1"/>
    </source>
</evidence>
<dbReference type="SUPFAM" id="SSF53335">
    <property type="entry name" value="S-adenosyl-L-methionine-dependent methyltransferases"/>
    <property type="match status" value="1"/>
</dbReference>
<feature type="domain" description="Methyltransferase type 11" evidence="1">
    <location>
        <begin position="45"/>
        <end position="143"/>
    </location>
</feature>
<keyword evidence="2" id="KW-0808">Transferase</keyword>
<dbReference type="AlphaFoldDB" id="A0AAE7BFL2"/>
<keyword evidence="2" id="KW-0489">Methyltransferase</keyword>
<evidence type="ECO:0000313" key="3">
    <source>
        <dbReference type="Proteomes" id="UP000503313"/>
    </source>
</evidence>
<proteinExistence type="predicted"/>
<dbReference type="InterPro" id="IPR029063">
    <property type="entry name" value="SAM-dependent_MTases_sf"/>
</dbReference>
<sequence>MNAHIKGAKDPKGFDNIVKEIFAPIYPVISQQIIEKTSLVEGKCLDAGCGTGALGRAFAKKTKMQITFFDKSPEMLNLSKQYVNDENLSNRSSFLFGDIHDIPCENESFDLVISRGSTPFWDDWSKAYDEIFRILKIGGQAYIGGGFGNKNLRNQIRKKMEEKEPNWRNSFKDRLEEKKETLPKIIKDLKPTYFEIIDNESGFWLYMKK</sequence>
<dbReference type="KEGG" id="adz:ADFLV_2168"/>
<gene>
    <name evidence="2" type="ORF">ADFLV_2168</name>
</gene>
<evidence type="ECO:0000259" key="1">
    <source>
        <dbReference type="Pfam" id="PF08241"/>
    </source>
</evidence>